<keyword evidence="5" id="KW-0677">Repeat</keyword>
<feature type="domain" description="Histone-binding protein RBBP4-like N-terminal" evidence="14">
    <location>
        <begin position="381"/>
        <end position="447"/>
    </location>
</feature>
<protein>
    <recommendedName>
        <fullName evidence="11">Glutamate-rich WD repeat-containing protein 1</fullName>
    </recommendedName>
    <alternativeName>
        <fullName evidence="10">Hydroxysteroid dehydrogenase-like protein 2</fullName>
    </alternativeName>
</protein>
<evidence type="ECO:0000256" key="1">
    <source>
        <dbReference type="ARBA" id="ARBA00004173"/>
    </source>
</evidence>
<feature type="repeat" description="WD" evidence="12">
    <location>
        <begin position="679"/>
        <end position="713"/>
    </location>
</feature>
<gene>
    <name evidence="15" type="ORF">AMSG_08909</name>
</gene>
<comment type="similarity">
    <text evidence="3">Belongs to the short-chain dehydrogenases/reductases (SDR) family.</text>
</comment>
<dbReference type="OrthoDB" id="2161379at2759"/>
<keyword evidence="7" id="KW-0560">Oxidoreductase</keyword>
<evidence type="ECO:0000256" key="4">
    <source>
        <dbReference type="ARBA" id="ARBA00022574"/>
    </source>
</evidence>
<keyword evidence="16" id="KW-1185">Reference proteome</keyword>
<dbReference type="PROSITE" id="PS50082">
    <property type="entry name" value="WD_REPEATS_2"/>
    <property type="match status" value="3"/>
</dbReference>
<dbReference type="GO" id="GO:0005730">
    <property type="term" value="C:nucleolus"/>
    <property type="evidence" value="ECO:0007669"/>
    <property type="project" value="TreeGrafter"/>
</dbReference>
<dbReference type="AlphaFoldDB" id="A0A0L0DPP8"/>
<evidence type="ECO:0000256" key="12">
    <source>
        <dbReference type="PROSITE-ProRule" id="PRU00221"/>
    </source>
</evidence>
<name>A0A0L0DPP8_THETB</name>
<dbReference type="EMBL" id="GL349481">
    <property type="protein sequence ID" value="KNC53403.1"/>
    <property type="molecule type" value="Genomic_DNA"/>
</dbReference>
<dbReference type="PANTHER" id="PTHR45903">
    <property type="entry name" value="GLUTAMATE-RICH WD REPEAT-CONTAINING PROTEIN 1"/>
    <property type="match status" value="1"/>
</dbReference>
<evidence type="ECO:0000256" key="7">
    <source>
        <dbReference type="ARBA" id="ARBA00023002"/>
    </source>
</evidence>
<dbReference type="InterPro" id="IPR036322">
    <property type="entry name" value="WD40_repeat_dom_sf"/>
</dbReference>
<dbReference type="InterPro" id="IPR020472">
    <property type="entry name" value="WD40_PAC1"/>
</dbReference>
<evidence type="ECO:0000256" key="3">
    <source>
        <dbReference type="ARBA" id="ARBA00006484"/>
    </source>
</evidence>
<organism evidence="15 16">
    <name type="scientific">Thecamonas trahens ATCC 50062</name>
    <dbReference type="NCBI Taxonomy" id="461836"/>
    <lineage>
        <taxon>Eukaryota</taxon>
        <taxon>Apusozoa</taxon>
        <taxon>Apusomonadida</taxon>
        <taxon>Apusomonadidae</taxon>
        <taxon>Thecamonas</taxon>
    </lineage>
</organism>
<dbReference type="InterPro" id="IPR002347">
    <property type="entry name" value="SDR_fam"/>
</dbReference>
<dbReference type="SUPFAM" id="SSF50978">
    <property type="entry name" value="WD40 repeat-like"/>
    <property type="match status" value="1"/>
</dbReference>
<sequence>MVFSGRTLFITGASRGIGLAIALRAAKDGANVVVAAKTVNPHPKLDGTIYTAASAIEEAGGRAMPMQVDIRDAEAVKEAMDHAAKVFGGVDVLVNNASAISLTGTLETPVKTYDLMHAINARGTFVTTQAALPHLLKSTTGPAPHVLNISPPLNLDPKWFADHTAYTAAKYGMSLAVLGMAAEFSGKVAFNALWPRTTIATAAIKNVIGGDELMNRSRKPDIVADAAAIILAQPIEYSGNFAIDDDILRDATLGGDPSIDLDSYSVVRGADLQPDFSSKRATARRAGLVLVPAAAHYIDESVVQSRTTDGLQFEDLAEDEFEEELVVGIGVDSDDDGQGPSLDLAQVGGMIDISNMSGQGASSSGSTPQVWRPEDGLAEGEQLDYDPSVYNLFHTMDMEWPALSFDIVRDSLGYRRSRFPHTVYAVAGTQAEDASANALVVMKLSSLARNGHGEKPEASDDESDDESDDDEFDMEPVVEYRSIPFSGCANRVRSMPQTPTTIAAWSDLGTVAIYDLQHYLSALDVPPPLPLAREPEPMHVFTGHTMEGFALDWSPVTQGRLLSGDCARNIHLWEPRESGWAVDIAPYVGHTDSVEDLQWSPNQASVFASASVDGSVAIWDVRKKGGPALSRPAHSSDVNVISWNPLVEFLLVSGGDDGTFAIWDLRFFQDADEGYEQRFSYHSAPITSVDWHPTEASSLAVSSDDNQITLWDLGVEADDEELRNDAEFVADYPPQLLFVHQGLTEVKEIHWHPQIPGMLMATGAEGFNVFKPINF</sequence>
<dbReference type="Pfam" id="PF12265">
    <property type="entry name" value="CAF1C_H4-bd"/>
    <property type="match status" value="1"/>
</dbReference>
<dbReference type="InterPro" id="IPR051972">
    <property type="entry name" value="Glutamate-rich_WD_repeat"/>
</dbReference>
<dbReference type="SMART" id="SM00320">
    <property type="entry name" value="WD40"/>
    <property type="match status" value="5"/>
</dbReference>
<dbReference type="GO" id="GO:0005777">
    <property type="term" value="C:peroxisome"/>
    <property type="evidence" value="ECO:0007669"/>
    <property type="project" value="UniProtKB-SubCell"/>
</dbReference>
<evidence type="ECO:0000313" key="16">
    <source>
        <dbReference type="Proteomes" id="UP000054408"/>
    </source>
</evidence>
<keyword evidence="9" id="KW-0576">Peroxisome</keyword>
<dbReference type="Gene3D" id="2.130.10.10">
    <property type="entry name" value="YVTN repeat-like/Quinoprotein amine dehydrogenase"/>
    <property type="match status" value="1"/>
</dbReference>
<dbReference type="RefSeq" id="XP_013754442.1">
    <property type="nucleotide sequence ID" value="XM_013898988.1"/>
</dbReference>
<evidence type="ECO:0000256" key="2">
    <source>
        <dbReference type="ARBA" id="ARBA00004275"/>
    </source>
</evidence>
<dbReference type="Proteomes" id="UP000054408">
    <property type="component" value="Unassembled WGS sequence"/>
</dbReference>
<dbReference type="GO" id="GO:0016491">
    <property type="term" value="F:oxidoreductase activity"/>
    <property type="evidence" value="ECO:0007669"/>
    <property type="project" value="UniProtKB-KW"/>
</dbReference>
<evidence type="ECO:0000256" key="10">
    <source>
        <dbReference type="ARBA" id="ARBA00040243"/>
    </source>
</evidence>
<dbReference type="eggNOG" id="KOG0302">
    <property type="taxonomic scope" value="Eukaryota"/>
</dbReference>
<dbReference type="InterPro" id="IPR001680">
    <property type="entry name" value="WD40_rpt"/>
</dbReference>
<dbReference type="PROSITE" id="PS50294">
    <property type="entry name" value="WD_REPEATS_REGION"/>
    <property type="match status" value="3"/>
</dbReference>
<evidence type="ECO:0000259" key="14">
    <source>
        <dbReference type="Pfam" id="PF12265"/>
    </source>
</evidence>
<evidence type="ECO:0000256" key="8">
    <source>
        <dbReference type="ARBA" id="ARBA00023128"/>
    </source>
</evidence>
<dbReference type="NCBIfam" id="NF006133">
    <property type="entry name" value="PRK08278.1"/>
    <property type="match status" value="1"/>
</dbReference>
<dbReference type="GO" id="GO:0005739">
    <property type="term" value="C:mitochondrion"/>
    <property type="evidence" value="ECO:0007669"/>
    <property type="project" value="UniProtKB-SubCell"/>
</dbReference>
<dbReference type="GO" id="GO:0042254">
    <property type="term" value="P:ribosome biogenesis"/>
    <property type="evidence" value="ECO:0007669"/>
    <property type="project" value="TreeGrafter"/>
</dbReference>
<keyword evidence="8" id="KW-0496">Mitochondrion</keyword>
<reference evidence="15 16" key="1">
    <citation type="submission" date="2010-05" db="EMBL/GenBank/DDBJ databases">
        <title>The Genome Sequence of Thecamonas trahens ATCC 50062.</title>
        <authorList>
            <consortium name="The Broad Institute Genome Sequencing Platform"/>
            <person name="Russ C."/>
            <person name="Cuomo C."/>
            <person name="Shea T."/>
            <person name="Young S.K."/>
            <person name="Zeng Q."/>
            <person name="Koehrsen M."/>
            <person name="Haas B."/>
            <person name="Borodovsky M."/>
            <person name="Guigo R."/>
            <person name="Alvarado L."/>
            <person name="Berlin A."/>
            <person name="Bochicchio J."/>
            <person name="Borenstein D."/>
            <person name="Chapman S."/>
            <person name="Chen Z."/>
            <person name="Freedman E."/>
            <person name="Gellesch M."/>
            <person name="Goldberg J."/>
            <person name="Griggs A."/>
            <person name="Gujja S."/>
            <person name="Heilman E."/>
            <person name="Heiman D."/>
            <person name="Hepburn T."/>
            <person name="Howarth C."/>
            <person name="Jen D."/>
            <person name="Larson L."/>
            <person name="Mehta T."/>
            <person name="Park D."/>
            <person name="Pearson M."/>
            <person name="Roberts A."/>
            <person name="Saif S."/>
            <person name="Shenoy N."/>
            <person name="Sisk P."/>
            <person name="Stolte C."/>
            <person name="Sykes S."/>
            <person name="Thomson T."/>
            <person name="Walk T."/>
            <person name="White J."/>
            <person name="Yandava C."/>
            <person name="Burger G."/>
            <person name="Gray M.W."/>
            <person name="Holland P.W.H."/>
            <person name="King N."/>
            <person name="Lang F.B.F."/>
            <person name="Roger A.J."/>
            <person name="Ruiz-Trillo I."/>
            <person name="Lander E."/>
            <person name="Nusbaum C."/>
        </authorList>
    </citation>
    <scope>NUCLEOTIDE SEQUENCE [LARGE SCALE GENOMIC DNA]</scope>
    <source>
        <strain evidence="15 16">ATCC 50062</strain>
    </source>
</reference>
<dbReference type="eggNOG" id="KOG0725">
    <property type="taxonomic scope" value="Eukaryota"/>
</dbReference>
<dbReference type="PANTHER" id="PTHR45903:SF1">
    <property type="entry name" value="GLUTAMATE-RICH WD REPEAT-CONTAINING PROTEIN 1"/>
    <property type="match status" value="1"/>
</dbReference>
<dbReference type="PRINTS" id="PR00081">
    <property type="entry name" value="GDHRDH"/>
</dbReference>
<evidence type="ECO:0000256" key="13">
    <source>
        <dbReference type="SAM" id="MobiDB-lite"/>
    </source>
</evidence>
<evidence type="ECO:0000256" key="11">
    <source>
        <dbReference type="ARBA" id="ARBA00040876"/>
    </source>
</evidence>
<feature type="region of interest" description="Disordered" evidence="13">
    <location>
        <begin position="449"/>
        <end position="471"/>
    </location>
</feature>
<dbReference type="InterPro" id="IPR015943">
    <property type="entry name" value="WD40/YVTN_repeat-like_dom_sf"/>
</dbReference>
<evidence type="ECO:0000256" key="5">
    <source>
        <dbReference type="ARBA" id="ARBA00022737"/>
    </source>
</evidence>
<dbReference type="Pfam" id="PF00400">
    <property type="entry name" value="WD40"/>
    <property type="match status" value="3"/>
</dbReference>
<dbReference type="Pfam" id="PF00106">
    <property type="entry name" value="adh_short"/>
    <property type="match status" value="1"/>
</dbReference>
<dbReference type="InterPro" id="IPR036291">
    <property type="entry name" value="NAD(P)-bd_dom_sf"/>
</dbReference>
<evidence type="ECO:0000313" key="15">
    <source>
        <dbReference type="EMBL" id="KNC53403.1"/>
    </source>
</evidence>
<keyword evidence="6" id="KW-0521">NADP</keyword>
<dbReference type="STRING" id="461836.A0A0L0DPP8"/>
<keyword evidence="4 12" id="KW-0853">WD repeat</keyword>
<feature type="repeat" description="WD" evidence="12">
    <location>
        <begin position="631"/>
        <end position="666"/>
    </location>
</feature>
<feature type="repeat" description="WD" evidence="12">
    <location>
        <begin position="587"/>
        <end position="622"/>
    </location>
</feature>
<evidence type="ECO:0000256" key="6">
    <source>
        <dbReference type="ARBA" id="ARBA00022857"/>
    </source>
</evidence>
<comment type="subcellular location">
    <subcellularLocation>
        <location evidence="1">Mitochondrion</location>
    </subcellularLocation>
    <subcellularLocation>
        <location evidence="2">Peroxisome</location>
    </subcellularLocation>
</comment>
<dbReference type="FunFam" id="3.40.50.720:FF:000301">
    <property type="entry name" value="Hydroxysteroid dehydrogenase like 2"/>
    <property type="match status" value="1"/>
</dbReference>
<dbReference type="InterPro" id="IPR022052">
    <property type="entry name" value="Histone-bd_RBBP4-like_N"/>
</dbReference>
<dbReference type="SUPFAM" id="SSF51735">
    <property type="entry name" value="NAD(P)-binding Rossmann-fold domains"/>
    <property type="match status" value="1"/>
</dbReference>
<dbReference type="Gene3D" id="3.40.50.720">
    <property type="entry name" value="NAD(P)-binding Rossmann-like Domain"/>
    <property type="match status" value="1"/>
</dbReference>
<accession>A0A0L0DPP8</accession>
<evidence type="ECO:0000256" key="9">
    <source>
        <dbReference type="ARBA" id="ARBA00023140"/>
    </source>
</evidence>
<proteinExistence type="inferred from homology"/>
<dbReference type="GeneID" id="25567489"/>
<dbReference type="PRINTS" id="PR00320">
    <property type="entry name" value="GPROTEINBRPT"/>
</dbReference>
<feature type="compositionally biased region" description="Acidic residues" evidence="13">
    <location>
        <begin position="459"/>
        <end position="471"/>
    </location>
</feature>